<comment type="caution">
    <text evidence="2">The sequence shown here is derived from an EMBL/GenBank/DDBJ whole genome shotgun (WGS) entry which is preliminary data.</text>
</comment>
<dbReference type="Proteomes" id="UP001597417">
    <property type="component" value="Unassembled WGS sequence"/>
</dbReference>
<protein>
    <recommendedName>
        <fullName evidence="4">Lasso RiPP family leader peptide-containing protein</fullName>
    </recommendedName>
</protein>
<accession>A0ABW5FTZ6</accession>
<dbReference type="EMBL" id="JBHUKR010000009">
    <property type="protein sequence ID" value="MFD2418509.1"/>
    <property type="molecule type" value="Genomic_DNA"/>
</dbReference>
<dbReference type="RefSeq" id="WP_378266530.1">
    <property type="nucleotide sequence ID" value="NZ_JBHUKR010000009.1"/>
</dbReference>
<reference evidence="3" key="1">
    <citation type="journal article" date="2019" name="Int. J. Syst. Evol. Microbiol.">
        <title>The Global Catalogue of Microorganisms (GCM) 10K type strain sequencing project: providing services to taxonomists for standard genome sequencing and annotation.</title>
        <authorList>
            <consortium name="The Broad Institute Genomics Platform"/>
            <consortium name="The Broad Institute Genome Sequencing Center for Infectious Disease"/>
            <person name="Wu L."/>
            <person name="Ma J."/>
        </authorList>
    </citation>
    <scope>NUCLEOTIDE SEQUENCE [LARGE SCALE GENOMIC DNA]</scope>
    <source>
        <strain evidence="3">CGMCC 4.7645</strain>
    </source>
</reference>
<evidence type="ECO:0000313" key="2">
    <source>
        <dbReference type="EMBL" id="MFD2418509.1"/>
    </source>
</evidence>
<evidence type="ECO:0008006" key="4">
    <source>
        <dbReference type="Google" id="ProtNLM"/>
    </source>
</evidence>
<keyword evidence="3" id="KW-1185">Reference proteome</keyword>
<proteinExistence type="predicted"/>
<evidence type="ECO:0000313" key="3">
    <source>
        <dbReference type="Proteomes" id="UP001597417"/>
    </source>
</evidence>
<sequence>MNLYDLQELPTGQAEAPQAQEASTGEWTWTVSVGGHTSTFFQ</sequence>
<evidence type="ECO:0000256" key="1">
    <source>
        <dbReference type="SAM" id="MobiDB-lite"/>
    </source>
</evidence>
<feature type="region of interest" description="Disordered" evidence="1">
    <location>
        <begin position="1"/>
        <end position="26"/>
    </location>
</feature>
<organism evidence="2 3">
    <name type="scientific">Amycolatopsis pigmentata</name>
    <dbReference type="NCBI Taxonomy" id="450801"/>
    <lineage>
        <taxon>Bacteria</taxon>
        <taxon>Bacillati</taxon>
        <taxon>Actinomycetota</taxon>
        <taxon>Actinomycetes</taxon>
        <taxon>Pseudonocardiales</taxon>
        <taxon>Pseudonocardiaceae</taxon>
        <taxon>Amycolatopsis</taxon>
    </lineage>
</organism>
<name>A0ABW5FTZ6_9PSEU</name>
<gene>
    <name evidence="2" type="ORF">ACFSXZ_19475</name>
</gene>